<protein>
    <recommendedName>
        <fullName evidence="1">WYL domain-containing protein</fullName>
    </recommendedName>
</protein>
<dbReference type="Proteomes" id="UP000231343">
    <property type="component" value="Unassembled WGS sequence"/>
</dbReference>
<organism evidence="2 3">
    <name type="scientific">Candidatus Saganbacteria bacterium CG08_land_8_20_14_0_20_45_16</name>
    <dbReference type="NCBI Taxonomy" id="2014293"/>
    <lineage>
        <taxon>Bacteria</taxon>
        <taxon>Bacillati</taxon>
        <taxon>Saganbacteria</taxon>
    </lineage>
</organism>
<reference evidence="2 3" key="1">
    <citation type="submission" date="2017-09" db="EMBL/GenBank/DDBJ databases">
        <title>Depth-based differentiation of microbial function through sediment-hosted aquifers and enrichment of novel symbionts in the deep terrestrial subsurface.</title>
        <authorList>
            <person name="Probst A.J."/>
            <person name="Ladd B."/>
            <person name="Jarett J.K."/>
            <person name="Geller-Mcgrath D.E."/>
            <person name="Sieber C.M."/>
            <person name="Emerson J.B."/>
            <person name="Anantharaman K."/>
            <person name="Thomas B.C."/>
            <person name="Malmstrom R."/>
            <person name="Stieglmeier M."/>
            <person name="Klingl A."/>
            <person name="Woyke T."/>
            <person name="Ryan C.M."/>
            <person name="Banfield J.F."/>
        </authorList>
    </citation>
    <scope>NUCLEOTIDE SEQUENCE [LARGE SCALE GENOMIC DNA]</scope>
    <source>
        <strain evidence="2">CG08_land_8_20_14_0_20_45_16</strain>
    </source>
</reference>
<accession>A0A2H0Y3Y5</accession>
<proteinExistence type="predicted"/>
<gene>
    <name evidence="2" type="ORF">COT42_00460</name>
</gene>
<sequence length="406" mass="46748">MIGREDLRNQAAELGISEHVAEKNYVIGWVLWGIGQDKDIGRKWIFKGGTCLKKCYLETYRFSEDLDFTVIQDGPISPDEIQPVLKRILDRVYDESGINFSLREPLVKKQDFPFYAEGRIYYQGPRQTPSPASLKIDLLSSEKIAHVPVRNGIAHGFSDDLPKAAKVMCYSLEEVFAEKIRAMGERGRPRDFYDIVFLFREKFCKEKANLVKALLLAKCETKKLPVTTLAAIETSPNLDELKSEWANMLAHQLPALSPFEAYWDEPPNFFAWLEGRYEAPSLEPLKTAPGDTWISHPVGQTLELIKRKPIEALRFAVVNHLCVEMKYRKKCAQLKNYVIRPYSLRRSSEGNIILFAMKINEAKIKRFRIDWIESIQLTNNPFRPIHPIEFPELGTIYAPQILKKRA</sequence>
<comment type="caution">
    <text evidence="2">The sequence shown here is derived from an EMBL/GenBank/DDBJ whole genome shotgun (WGS) entry which is preliminary data.</text>
</comment>
<dbReference type="PROSITE" id="PS52050">
    <property type="entry name" value="WYL"/>
    <property type="match status" value="1"/>
</dbReference>
<feature type="domain" description="WYL" evidence="1">
    <location>
        <begin position="311"/>
        <end position="376"/>
    </location>
</feature>
<evidence type="ECO:0000313" key="2">
    <source>
        <dbReference type="EMBL" id="PIS31669.1"/>
    </source>
</evidence>
<evidence type="ECO:0000259" key="1">
    <source>
        <dbReference type="Pfam" id="PF13280"/>
    </source>
</evidence>
<dbReference type="InterPro" id="IPR014942">
    <property type="entry name" value="AbiEii"/>
</dbReference>
<dbReference type="InterPro" id="IPR026881">
    <property type="entry name" value="WYL_dom"/>
</dbReference>
<dbReference type="Pfam" id="PF13280">
    <property type="entry name" value="WYL"/>
    <property type="match status" value="1"/>
</dbReference>
<name>A0A2H0Y3Y5_UNCSA</name>
<dbReference type="AlphaFoldDB" id="A0A2H0Y3Y5"/>
<evidence type="ECO:0000313" key="3">
    <source>
        <dbReference type="Proteomes" id="UP000231343"/>
    </source>
</evidence>
<dbReference type="EMBL" id="PEYM01000005">
    <property type="protein sequence ID" value="PIS31669.1"/>
    <property type="molecule type" value="Genomic_DNA"/>
</dbReference>
<dbReference type="Pfam" id="PF08843">
    <property type="entry name" value="AbiEii"/>
    <property type="match status" value="1"/>
</dbReference>
<dbReference type="Gene3D" id="3.10.450.620">
    <property type="entry name" value="JHP933, nucleotidyltransferase-like core domain"/>
    <property type="match status" value="1"/>
</dbReference>